<evidence type="ECO:0000313" key="2">
    <source>
        <dbReference type="Proteomes" id="UP000183670"/>
    </source>
</evidence>
<dbReference type="Proteomes" id="UP000183670">
    <property type="component" value="Unassembled WGS sequence"/>
</dbReference>
<accession>A0A1G6G1S8</accession>
<sequence>MKLKNKIIPFLFLATAVAGCIDDFEEINSDPNKMYEVTLQSIFPGTVYRTMNVISELNLNRMLSYSRYVTIGYAQKEWGETGDGLYRQFYVDILRDLNDLERRYENDANAKNYNGIVKTWKAFVYYQMLSLWGPVGLSDTGLDTQDKRSFRYDSEEFAYSQILDMLDIAVASFDPYATDKLVKDPVYDEGDINKWRKFANTLRLEIAMNIQNISEDKAREYAAKSMEHEDWLFASTDDALSLRYGTVDGTDGSYYYTRLYKDQILKDNWGNIPSMNEYFAAYLFSYNDPRMEVFFNESNHIEPDATPYRMPDYLTRPHDCAESKCSGELLEEHLQDLMDGKELRDSLWVEYSIPYVPTADGPGSRRPFGWEAPYDPTDPNGSRRIPDPLSMPNERSNRCYIKEKYYAINTNLSLLRWSDVCFLCAEAKIKFGLGSKSAQEYYEAGILASFEENGIKDKASDYMAQNGIKWNTSAEGYHDTRKLIKASIHGEGGDENHLEQIYKQRYFAGFFDGISAWRMERRTRALDLPPLFHNGTEAYEEGGDKDYAYPERLYFPDVERQTNADAYYEAISILQSNSPLPNEGRWGDNVFTVLQFAKPVPNLQEKINSYKSIQYVPFNMEMQEKKYGNTYEEFVETAKQMTGITDDDEAALEKAFSFRISGIIKTYIVE</sequence>
<name>A0A1G6G1S8_BACOV</name>
<organism evidence="1 2">
    <name type="scientific">Bacteroides ovatus</name>
    <dbReference type="NCBI Taxonomy" id="28116"/>
    <lineage>
        <taxon>Bacteria</taxon>
        <taxon>Pseudomonadati</taxon>
        <taxon>Bacteroidota</taxon>
        <taxon>Bacteroidia</taxon>
        <taxon>Bacteroidales</taxon>
        <taxon>Bacteroidaceae</taxon>
        <taxon>Bacteroides</taxon>
    </lineage>
</organism>
<protein>
    <submittedName>
        <fullName evidence="1">Susd and RagB outer membrane lipoprotein</fullName>
    </submittedName>
</protein>
<dbReference type="AlphaFoldDB" id="A0A1G6G1S8"/>
<dbReference type="InterPro" id="IPR011990">
    <property type="entry name" value="TPR-like_helical_dom_sf"/>
</dbReference>
<dbReference type="RefSeq" id="WP_074556886.1">
    <property type="nucleotide sequence ID" value="NZ_FMYE01000005.1"/>
</dbReference>
<reference evidence="1 2" key="1">
    <citation type="submission" date="2016-10" db="EMBL/GenBank/DDBJ databases">
        <authorList>
            <person name="de Groot N.N."/>
        </authorList>
    </citation>
    <scope>NUCLEOTIDE SEQUENCE [LARGE SCALE GENOMIC DNA]</scope>
    <source>
        <strain evidence="1 2">NLAE-zl-C500</strain>
    </source>
</reference>
<dbReference type="InterPro" id="IPR024302">
    <property type="entry name" value="SusD-like"/>
</dbReference>
<dbReference type="EMBL" id="FMYE01000005">
    <property type="protein sequence ID" value="SDB75947.1"/>
    <property type="molecule type" value="Genomic_DNA"/>
</dbReference>
<dbReference type="Pfam" id="PF12771">
    <property type="entry name" value="SusD-like_2"/>
    <property type="match status" value="1"/>
</dbReference>
<proteinExistence type="predicted"/>
<gene>
    <name evidence="1" type="ORF">SAMN05192581_100564</name>
</gene>
<dbReference type="Pfam" id="PF12741">
    <property type="entry name" value="SusD-like"/>
    <property type="match status" value="1"/>
</dbReference>
<keyword evidence="1" id="KW-0449">Lipoprotein</keyword>
<dbReference type="PROSITE" id="PS51257">
    <property type="entry name" value="PROKAR_LIPOPROTEIN"/>
    <property type="match status" value="1"/>
</dbReference>
<dbReference type="InterPro" id="IPR041662">
    <property type="entry name" value="SusD-like_2"/>
</dbReference>
<evidence type="ECO:0000313" key="1">
    <source>
        <dbReference type="EMBL" id="SDB75947.1"/>
    </source>
</evidence>
<dbReference type="Gene3D" id="1.25.40.390">
    <property type="match status" value="2"/>
</dbReference>
<dbReference type="SUPFAM" id="SSF48452">
    <property type="entry name" value="TPR-like"/>
    <property type="match status" value="1"/>
</dbReference>